<feature type="domain" description="Solute-binding protein family 5" evidence="5">
    <location>
        <begin position="1"/>
        <end position="152"/>
    </location>
</feature>
<dbReference type="PANTHER" id="PTHR30290:SF10">
    <property type="entry name" value="PERIPLASMIC OLIGOPEPTIDE-BINDING PROTEIN-RELATED"/>
    <property type="match status" value="1"/>
</dbReference>
<feature type="non-terminal residue" evidence="6">
    <location>
        <position position="1"/>
    </location>
</feature>
<reference evidence="6" key="1">
    <citation type="journal article" date="2014" name="Front. Microbiol.">
        <title>High frequency of phylogenetically diverse reductive dehalogenase-homologous genes in deep subseafloor sedimentary metagenomes.</title>
        <authorList>
            <person name="Kawai M."/>
            <person name="Futagami T."/>
            <person name="Toyoda A."/>
            <person name="Takaki Y."/>
            <person name="Nishi S."/>
            <person name="Hori S."/>
            <person name="Arai W."/>
            <person name="Tsubouchi T."/>
            <person name="Morono Y."/>
            <person name="Uchiyama I."/>
            <person name="Ito T."/>
            <person name="Fujiyama A."/>
            <person name="Inagaki F."/>
            <person name="Takami H."/>
        </authorList>
    </citation>
    <scope>NUCLEOTIDE SEQUENCE</scope>
    <source>
        <strain evidence="6">Expedition CK06-06</strain>
    </source>
</reference>
<comment type="similarity">
    <text evidence="2">Belongs to the bacterial solute-binding protein 5 family.</text>
</comment>
<dbReference type="GO" id="GO:0030313">
    <property type="term" value="C:cell envelope"/>
    <property type="evidence" value="ECO:0007669"/>
    <property type="project" value="UniProtKB-SubCell"/>
</dbReference>
<evidence type="ECO:0000256" key="3">
    <source>
        <dbReference type="ARBA" id="ARBA00022448"/>
    </source>
</evidence>
<protein>
    <recommendedName>
        <fullName evidence="5">Solute-binding protein family 5 domain-containing protein</fullName>
    </recommendedName>
</protein>
<dbReference type="Gene3D" id="3.10.105.10">
    <property type="entry name" value="Dipeptide-binding Protein, Domain 3"/>
    <property type="match status" value="1"/>
</dbReference>
<keyword evidence="3" id="KW-0813">Transport</keyword>
<comment type="subcellular location">
    <subcellularLocation>
        <location evidence="1">Cell envelope</location>
    </subcellularLocation>
</comment>
<dbReference type="Pfam" id="PF00496">
    <property type="entry name" value="SBP_bac_5"/>
    <property type="match status" value="1"/>
</dbReference>
<name>X1TRN8_9ZZZZ</name>
<evidence type="ECO:0000259" key="5">
    <source>
        <dbReference type="Pfam" id="PF00496"/>
    </source>
</evidence>
<evidence type="ECO:0000256" key="2">
    <source>
        <dbReference type="ARBA" id="ARBA00005695"/>
    </source>
</evidence>
<gene>
    <name evidence="6" type="ORF">S12H4_38665</name>
</gene>
<proteinExistence type="inferred from homology"/>
<sequence length="232" mass="26161">PFDDVNIRHAFSLAIDKDKLASLVFKDMVQPADGILPPGMPGFNKDLSGLNYDVNKAKELIKASQYGDVSELPPIIITTMGWGGLISQGLEAIISEWRQNLGVEVKVRQLEPQRFLYHLRQEKDEMFYMGWIADYPHPQDFLDVLFRTGADNNYGEYSNPEIDGLLEMAGVEPDSNRSLALYQQAEQKLVEDAACLPLWFGKNHILVKSYVKGYNLSPQGLVMLNSVSTERH</sequence>
<dbReference type="GO" id="GO:0015833">
    <property type="term" value="P:peptide transport"/>
    <property type="evidence" value="ECO:0007669"/>
    <property type="project" value="TreeGrafter"/>
</dbReference>
<evidence type="ECO:0000313" key="6">
    <source>
        <dbReference type="EMBL" id="GAI94021.1"/>
    </source>
</evidence>
<dbReference type="InterPro" id="IPR000914">
    <property type="entry name" value="SBP_5_dom"/>
</dbReference>
<evidence type="ECO:0000256" key="1">
    <source>
        <dbReference type="ARBA" id="ARBA00004196"/>
    </source>
</evidence>
<organism evidence="6">
    <name type="scientific">marine sediment metagenome</name>
    <dbReference type="NCBI Taxonomy" id="412755"/>
    <lineage>
        <taxon>unclassified sequences</taxon>
        <taxon>metagenomes</taxon>
        <taxon>ecological metagenomes</taxon>
    </lineage>
</organism>
<dbReference type="PANTHER" id="PTHR30290">
    <property type="entry name" value="PERIPLASMIC BINDING COMPONENT OF ABC TRANSPORTER"/>
    <property type="match status" value="1"/>
</dbReference>
<keyword evidence="4" id="KW-0732">Signal</keyword>
<comment type="caution">
    <text evidence="6">The sequence shown here is derived from an EMBL/GenBank/DDBJ whole genome shotgun (WGS) entry which is preliminary data.</text>
</comment>
<accession>X1TRN8</accession>
<dbReference type="InterPro" id="IPR039424">
    <property type="entry name" value="SBP_5"/>
</dbReference>
<dbReference type="SUPFAM" id="SSF53850">
    <property type="entry name" value="Periplasmic binding protein-like II"/>
    <property type="match status" value="1"/>
</dbReference>
<dbReference type="AlphaFoldDB" id="X1TRN8"/>
<dbReference type="EMBL" id="BARW01023293">
    <property type="protein sequence ID" value="GAI94021.1"/>
    <property type="molecule type" value="Genomic_DNA"/>
</dbReference>
<dbReference type="GO" id="GO:1904680">
    <property type="term" value="F:peptide transmembrane transporter activity"/>
    <property type="evidence" value="ECO:0007669"/>
    <property type="project" value="TreeGrafter"/>
</dbReference>
<evidence type="ECO:0000256" key="4">
    <source>
        <dbReference type="ARBA" id="ARBA00022729"/>
    </source>
</evidence>